<sequence length="511" mass="56664">MAHFLSRLFPHSPTPGGGGGGGGRQLFSEFWKMSRNNESSSSSNVAAAASSSAGIVKGSSVLEDEGAGGLVQDVADLRVKSPEEVGGQDIVVEEEEEEEEEEDETLVGLGFVQPVEQAWKVSRHHFPSKVGGTPAWLDPINLPYGKQVLCGICDNPLQFLLQVYAPLEDQPEAFHRTLYVFICPNMACLQQDQHHQRKQPAEKPCRSIRVFRSQLPRNNSFYSYSPPNPDGQDSPSCDGVALCTWCGAWKGHKACAACKQTRYCSRNHQIEHWRAGHSGFCRQVQAAKSASHPEPGSTKDVESVKVEAGELMPEDLHEPHKKNLPGIACAASDKLWPEFELVVDEEYNYEAEDNDRSNPGPQMEVGQSRAKQLLDEYERRRKAGEEFSASDLQEVQEASQEQQHWVSFQARIACAPEQVLRYCRSQDAKPLWPLLEGQPKKSTDIQPCSHCGGPRNFELQVLPQLLYFLRVKNEPSSLDWATITVFSCTASCTSGVSNGYAEEFAWVQLAA</sequence>
<accession>A0ACB8HNB0</accession>
<evidence type="ECO:0000313" key="2">
    <source>
        <dbReference type="Proteomes" id="UP000828922"/>
    </source>
</evidence>
<reference evidence="2" key="1">
    <citation type="journal article" date="2022" name="New Phytol.">
        <title>Phylogenomic structure and speciation in an emerging model: the Sphagnum magellanicum complex (Bryophyta).</title>
        <authorList>
            <person name="Shaw A.J."/>
            <person name="Piatkowski B."/>
            <person name="Duffy A.M."/>
            <person name="Aguero B."/>
            <person name="Imwattana K."/>
            <person name="Nieto-Lugilde M."/>
            <person name="Healey A."/>
            <person name="Weston D.J."/>
            <person name="Patel M.N."/>
            <person name="Schmutz J."/>
            <person name="Grimwood J."/>
            <person name="Yavitt J.B."/>
            <person name="Hassel K."/>
            <person name="Stenoien H.K."/>
            <person name="Flatberg K.I."/>
            <person name="Bickford C.P."/>
            <person name="Hicks K.A."/>
        </authorList>
    </citation>
    <scope>NUCLEOTIDE SEQUENCE [LARGE SCALE GENOMIC DNA]</scope>
</reference>
<dbReference type="Proteomes" id="UP000828922">
    <property type="component" value="Linkage Group LG07"/>
</dbReference>
<gene>
    <name evidence="1" type="ORF">CY35_07G075600</name>
</gene>
<evidence type="ECO:0000313" key="1">
    <source>
        <dbReference type="EMBL" id="KAH9557250.1"/>
    </source>
</evidence>
<organism evidence="1 2">
    <name type="scientific">Sphagnum magellanicum</name>
    <dbReference type="NCBI Taxonomy" id="128215"/>
    <lineage>
        <taxon>Eukaryota</taxon>
        <taxon>Viridiplantae</taxon>
        <taxon>Streptophyta</taxon>
        <taxon>Embryophyta</taxon>
        <taxon>Bryophyta</taxon>
        <taxon>Sphagnophytina</taxon>
        <taxon>Sphagnopsida</taxon>
        <taxon>Sphagnales</taxon>
        <taxon>Sphagnaceae</taxon>
        <taxon>Sphagnum</taxon>
    </lineage>
</organism>
<dbReference type="EMBL" id="CM038913">
    <property type="protein sequence ID" value="KAH9557250.1"/>
    <property type="molecule type" value="Genomic_DNA"/>
</dbReference>
<comment type="caution">
    <text evidence="1">The sequence shown here is derived from an EMBL/GenBank/DDBJ whole genome shotgun (WGS) entry which is preliminary data.</text>
</comment>
<proteinExistence type="predicted"/>
<protein>
    <submittedName>
        <fullName evidence="1">Uncharacterized protein</fullName>
    </submittedName>
</protein>
<name>A0ACB8HNB0_9BRYO</name>
<keyword evidence="2" id="KW-1185">Reference proteome</keyword>